<protein>
    <recommendedName>
        <fullName evidence="4 5">Large ribosomal subunit protein uL4</fullName>
    </recommendedName>
</protein>
<comment type="function">
    <text evidence="5">One of the primary rRNA binding proteins, this protein initially binds near the 5'-end of the 23S rRNA. It is important during the early stages of 50S assembly. It makes multiple contacts with different domains of the 23S rRNA in the assembled 50S subunit and ribosome.</text>
</comment>
<dbReference type="NCBIfam" id="TIGR03953">
    <property type="entry name" value="rplD_bact"/>
    <property type="match status" value="1"/>
</dbReference>
<dbReference type="GO" id="GO:0005840">
    <property type="term" value="C:ribosome"/>
    <property type="evidence" value="ECO:0007669"/>
    <property type="project" value="UniProtKB-KW"/>
</dbReference>
<organism evidence="7 8">
    <name type="scientific">Bellilinea caldifistulae</name>
    <dbReference type="NCBI Taxonomy" id="360411"/>
    <lineage>
        <taxon>Bacteria</taxon>
        <taxon>Bacillati</taxon>
        <taxon>Chloroflexota</taxon>
        <taxon>Anaerolineae</taxon>
        <taxon>Anaerolineales</taxon>
        <taxon>Anaerolineaceae</taxon>
        <taxon>Bellilinea</taxon>
    </lineage>
</organism>
<dbReference type="InterPro" id="IPR013005">
    <property type="entry name" value="Ribosomal_uL4-like"/>
</dbReference>
<comment type="caution">
    <text evidence="7">The sequence shown here is derived from an EMBL/GenBank/DDBJ whole genome shotgun (WGS) entry which is preliminary data.</text>
</comment>
<comment type="function">
    <text evidence="5">Forms part of the polypeptide exit tunnel.</text>
</comment>
<dbReference type="PANTHER" id="PTHR10746:SF6">
    <property type="entry name" value="LARGE RIBOSOMAL SUBUNIT PROTEIN UL4M"/>
    <property type="match status" value="1"/>
</dbReference>
<comment type="subunit">
    <text evidence="5">Part of the 50S ribosomal subunit.</text>
</comment>
<dbReference type="OrthoDB" id="9803201at2"/>
<evidence type="ECO:0000313" key="7">
    <source>
        <dbReference type="EMBL" id="KPL74157.1"/>
    </source>
</evidence>
<keyword evidence="5" id="KW-0694">RNA-binding</keyword>
<proteinExistence type="inferred from homology"/>
<evidence type="ECO:0000256" key="1">
    <source>
        <dbReference type="ARBA" id="ARBA00010528"/>
    </source>
</evidence>
<keyword evidence="2 5" id="KW-0689">Ribosomal protein</keyword>
<dbReference type="Proteomes" id="UP000050514">
    <property type="component" value="Unassembled WGS sequence"/>
</dbReference>
<dbReference type="GO" id="GO:0006412">
    <property type="term" value="P:translation"/>
    <property type="evidence" value="ECO:0007669"/>
    <property type="project" value="UniProtKB-UniRule"/>
</dbReference>
<evidence type="ECO:0000256" key="6">
    <source>
        <dbReference type="SAM" id="MobiDB-lite"/>
    </source>
</evidence>
<evidence type="ECO:0000256" key="4">
    <source>
        <dbReference type="ARBA" id="ARBA00035244"/>
    </source>
</evidence>
<accession>A0A0P6WV71</accession>
<dbReference type="PATRIC" id="fig|360411.5.peg.579"/>
<dbReference type="GO" id="GO:1990904">
    <property type="term" value="C:ribonucleoprotein complex"/>
    <property type="evidence" value="ECO:0007669"/>
    <property type="project" value="UniProtKB-KW"/>
</dbReference>
<dbReference type="SUPFAM" id="SSF52166">
    <property type="entry name" value="Ribosomal protein L4"/>
    <property type="match status" value="1"/>
</dbReference>
<dbReference type="Gene3D" id="3.40.1370.10">
    <property type="match status" value="1"/>
</dbReference>
<evidence type="ECO:0000256" key="5">
    <source>
        <dbReference type="HAMAP-Rule" id="MF_01328"/>
    </source>
</evidence>
<dbReference type="InterPro" id="IPR023574">
    <property type="entry name" value="Ribosomal_uL4_dom_sf"/>
</dbReference>
<dbReference type="RefSeq" id="WP_061915270.1">
    <property type="nucleotide sequence ID" value="NZ_DF967971.1"/>
</dbReference>
<evidence type="ECO:0000256" key="2">
    <source>
        <dbReference type="ARBA" id="ARBA00022980"/>
    </source>
</evidence>
<reference evidence="7 8" key="1">
    <citation type="submission" date="2015-07" db="EMBL/GenBank/DDBJ databases">
        <title>Draft genome of Bellilinea caldifistulae DSM 17877.</title>
        <authorList>
            <person name="Hemp J."/>
            <person name="Ward L.M."/>
            <person name="Pace L.A."/>
            <person name="Fischer W.W."/>
        </authorList>
    </citation>
    <scope>NUCLEOTIDE SEQUENCE [LARGE SCALE GENOMIC DNA]</scope>
    <source>
        <strain evidence="7 8">GOMI-1</strain>
    </source>
</reference>
<name>A0A0P6WV71_9CHLR</name>
<dbReference type="Pfam" id="PF00573">
    <property type="entry name" value="Ribosomal_L4"/>
    <property type="match status" value="1"/>
</dbReference>
<dbReference type="InterPro" id="IPR002136">
    <property type="entry name" value="Ribosomal_uL4"/>
</dbReference>
<dbReference type="AlphaFoldDB" id="A0A0P6WV71"/>
<comment type="similarity">
    <text evidence="1 5">Belongs to the universal ribosomal protein uL4 family.</text>
</comment>
<keyword evidence="8" id="KW-1185">Reference proteome</keyword>
<dbReference type="PANTHER" id="PTHR10746">
    <property type="entry name" value="50S RIBOSOMAL PROTEIN L4"/>
    <property type="match status" value="1"/>
</dbReference>
<dbReference type="GO" id="GO:0019843">
    <property type="term" value="F:rRNA binding"/>
    <property type="evidence" value="ECO:0007669"/>
    <property type="project" value="UniProtKB-UniRule"/>
</dbReference>
<feature type="region of interest" description="Disordered" evidence="6">
    <location>
        <begin position="51"/>
        <end position="74"/>
    </location>
</feature>
<dbReference type="EMBL" id="LGHJ01000018">
    <property type="protein sequence ID" value="KPL74157.1"/>
    <property type="molecule type" value="Genomic_DNA"/>
</dbReference>
<evidence type="ECO:0000313" key="8">
    <source>
        <dbReference type="Proteomes" id="UP000050514"/>
    </source>
</evidence>
<keyword evidence="5" id="KW-0699">rRNA-binding</keyword>
<dbReference type="STRING" id="360411.AC812_12615"/>
<gene>
    <name evidence="5" type="primary">rplD</name>
    <name evidence="7" type="ORF">AC812_12615</name>
</gene>
<evidence type="ECO:0000256" key="3">
    <source>
        <dbReference type="ARBA" id="ARBA00023274"/>
    </source>
</evidence>
<dbReference type="GO" id="GO:0003735">
    <property type="term" value="F:structural constituent of ribosome"/>
    <property type="evidence" value="ECO:0007669"/>
    <property type="project" value="InterPro"/>
</dbReference>
<keyword evidence="3 5" id="KW-0687">Ribonucleoprotein</keyword>
<sequence>MLVDVFNMEGQKVKQVELPEAIFAAPINLDLMHQAYVRQMANARLGTHDTKTRNEVAGGGRKPWRQKGTGRARQGSIRAAQWKGGGRIHTPHPHAYTLSMPRKMRRAALRSALSVKASESSIVLVDELAVAEPKTRLMAKALNTLVGDASALVLIPQKDSYENVILSTANLPETKILLASYLNIRDLFKFDKVVMPLAALDVIKSYLG</sequence>
<dbReference type="HAMAP" id="MF_01328_B">
    <property type="entry name" value="Ribosomal_uL4_B"/>
    <property type="match status" value="1"/>
</dbReference>